<dbReference type="EMBL" id="JAIZAY010000019">
    <property type="protein sequence ID" value="KAJ8023203.1"/>
    <property type="molecule type" value="Genomic_DNA"/>
</dbReference>
<keyword evidence="3" id="KW-1185">Reference proteome</keyword>
<comment type="caution">
    <text evidence="2">The sequence shown here is derived from an EMBL/GenBank/DDBJ whole genome shotgun (WGS) entry which is preliminary data.</text>
</comment>
<reference evidence="2" key="1">
    <citation type="submission" date="2021-10" db="EMBL/GenBank/DDBJ databases">
        <title>Tropical sea cucumber genome reveals ecological adaptation and Cuvierian tubules defense mechanism.</title>
        <authorList>
            <person name="Chen T."/>
        </authorList>
    </citation>
    <scope>NUCLEOTIDE SEQUENCE</scope>
    <source>
        <strain evidence="2">Nanhai2018</strain>
        <tissue evidence="2">Muscle</tissue>
    </source>
</reference>
<accession>A0A9Q0YIM4</accession>
<dbReference type="OrthoDB" id="6782675at2759"/>
<organism evidence="2 3">
    <name type="scientific">Holothuria leucospilota</name>
    <name type="common">Black long sea cucumber</name>
    <name type="synonym">Mertensiothuria leucospilota</name>
    <dbReference type="NCBI Taxonomy" id="206669"/>
    <lineage>
        <taxon>Eukaryota</taxon>
        <taxon>Metazoa</taxon>
        <taxon>Echinodermata</taxon>
        <taxon>Eleutherozoa</taxon>
        <taxon>Echinozoa</taxon>
        <taxon>Holothuroidea</taxon>
        <taxon>Aspidochirotacea</taxon>
        <taxon>Aspidochirotida</taxon>
        <taxon>Holothuriidae</taxon>
        <taxon>Holothuria</taxon>
    </lineage>
</organism>
<evidence type="ECO:0000313" key="3">
    <source>
        <dbReference type="Proteomes" id="UP001152320"/>
    </source>
</evidence>
<dbReference type="PANTHER" id="PTHR21301">
    <property type="entry name" value="REVERSE TRANSCRIPTASE"/>
    <property type="match status" value="1"/>
</dbReference>
<evidence type="ECO:0000313" key="2">
    <source>
        <dbReference type="EMBL" id="KAJ8023203.1"/>
    </source>
</evidence>
<dbReference type="Pfam" id="PF26215">
    <property type="entry name" value="HTH_animal"/>
    <property type="match status" value="1"/>
</dbReference>
<sequence>MHVIATAPIDVKPKFWKRYKDDILELVKKENADALTDHLNQTDATGSIKFIDERENDGHLPCLDVLIVRKDNGTIKLLVYRKSSHTDQYLNFHSHHPFHHKLGVIRTLMERCHNIVTEEEDKTIERRHITEALERCGYPSWTFTKVKHQMERSQWDKKSREERKAIRIGLVVIPFVKGV</sequence>
<dbReference type="AlphaFoldDB" id="A0A9Q0YIM4"/>
<evidence type="ECO:0000259" key="1">
    <source>
        <dbReference type="Pfam" id="PF26215"/>
    </source>
</evidence>
<protein>
    <recommendedName>
        <fullName evidence="1">Helix-turn-helix domain-containing protein</fullName>
    </recommendedName>
</protein>
<proteinExistence type="predicted"/>
<gene>
    <name evidence="2" type="ORF">HOLleu_35531</name>
</gene>
<dbReference type="Proteomes" id="UP001152320">
    <property type="component" value="Chromosome 19"/>
</dbReference>
<dbReference type="PANTHER" id="PTHR21301:SF11">
    <property type="entry name" value="GIY-YIG DOMAIN-CONTAINING PROTEIN"/>
    <property type="match status" value="1"/>
</dbReference>
<name>A0A9Q0YIM4_HOLLE</name>
<feature type="domain" description="Helix-turn-helix" evidence="1">
    <location>
        <begin position="88"/>
        <end position="144"/>
    </location>
</feature>
<dbReference type="InterPro" id="IPR058912">
    <property type="entry name" value="HTH_animal"/>
</dbReference>